<evidence type="ECO:0000313" key="2">
    <source>
        <dbReference type="Proteomes" id="UP000762676"/>
    </source>
</evidence>
<organism evidence="1 2">
    <name type="scientific">Elysia marginata</name>
    <dbReference type="NCBI Taxonomy" id="1093978"/>
    <lineage>
        <taxon>Eukaryota</taxon>
        <taxon>Metazoa</taxon>
        <taxon>Spiralia</taxon>
        <taxon>Lophotrochozoa</taxon>
        <taxon>Mollusca</taxon>
        <taxon>Gastropoda</taxon>
        <taxon>Heterobranchia</taxon>
        <taxon>Euthyneura</taxon>
        <taxon>Panpulmonata</taxon>
        <taxon>Sacoglossa</taxon>
        <taxon>Placobranchoidea</taxon>
        <taxon>Plakobranchidae</taxon>
        <taxon>Elysia</taxon>
    </lineage>
</organism>
<sequence length="102" mass="11773">MKLTTQDIIKIDPWAIIAANNSLQRDSLMTSNVEVTENEPVCRSVDKSRIVARINLTLWLKIMPRDSRSLQRLPVLMNSVYAFFIYGTDSGCDWVRILMDIR</sequence>
<keyword evidence="2" id="KW-1185">Reference proteome</keyword>
<dbReference type="AlphaFoldDB" id="A0AAV4ERV5"/>
<dbReference type="Proteomes" id="UP000762676">
    <property type="component" value="Unassembled WGS sequence"/>
</dbReference>
<evidence type="ECO:0000313" key="1">
    <source>
        <dbReference type="EMBL" id="GFR63747.1"/>
    </source>
</evidence>
<protein>
    <submittedName>
        <fullName evidence="1">Uncharacterized protein</fullName>
    </submittedName>
</protein>
<reference evidence="1 2" key="1">
    <citation type="journal article" date="2021" name="Elife">
        <title>Chloroplast acquisition without the gene transfer in kleptoplastic sea slugs, Plakobranchus ocellatus.</title>
        <authorList>
            <person name="Maeda T."/>
            <person name="Takahashi S."/>
            <person name="Yoshida T."/>
            <person name="Shimamura S."/>
            <person name="Takaki Y."/>
            <person name="Nagai Y."/>
            <person name="Toyoda A."/>
            <person name="Suzuki Y."/>
            <person name="Arimoto A."/>
            <person name="Ishii H."/>
            <person name="Satoh N."/>
            <person name="Nishiyama T."/>
            <person name="Hasebe M."/>
            <person name="Maruyama T."/>
            <person name="Minagawa J."/>
            <person name="Obokata J."/>
            <person name="Shigenobu S."/>
        </authorList>
    </citation>
    <scope>NUCLEOTIDE SEQUENCE [LARGE SCALE GENOMIC DNA]</scope>
</reference>
<comment type="caution">
    <text evidence="1">The sequence shown here is derived from an EMBL/GenBank/DDBJ whole genome shotgun (WGS) entry which is preliminary data.</text>
</comment>
<accession>A0AAV4ERV5</accession>
<dbReference type="EMBL" id="BMAT01010946">
    <property type="protein sequence ID" value="GFR63747.1"/>
    <property type="molecule type" value="Genomic_DNA"/>
</dbReference>
<proteinExistence type="predicted"/>
<gene>
    <name evidence="1" type="ORF">ElyMa_005490300</name>
</gene>
<name>A0AAV4ERV5_9GAST</name>